<keyword evidence="2" id="KW-0732">Signal</keyword>
<reference evidence="3 4" key="1">
    <citation type="journal article" date="2013" name="Genome Announc.">
        <title>Draft Genome Sequence of Cesiribacter andamanensis Strain AMV16T, Isolated from a Soil Sample from a Mud Volcano in the Andaman Islands, India.</title>
        <authorList>
            <person name="Shivaji S."/>
            <person name="Ara S."/>
            <person name="Begum Z."/>
            <person name="Srinivas T.N."/>
            <person name="Singh A."/>
            <person name="Kumar Pinnaka A."/>
        </authorList>
    </citation>
    <scope>NUCLEOTIDE SEQUENCE [LARGE SCALE GENOMIC DNA]</scope>
    <source>
        <strain evidence="3 4">AMV16</strain>
    </source>
</reference>
<evidence type="ECO:0000313" key="4">
    <source>
        <dbReference type="Proteomes" id="UP000011910"/>
    </source>
</evidence>
<protein>
    <submittedName>
        <fullName evidence="3">Uncharacterized protein</fullName>
    </submittedName>
</protein>
<dbReference type="EMBL" id="AODQ01000006">
    <property type="protein sequence ID" value="EMR04395.1"/>
    <property type="molecule type" value="Genomic_DNA"/>
</dbReference>
<feature type="chain" id="PRO_5004082318" evidence="2">
    <location>
        <begin position="19"/>
        <end position="69"/>
    </location>
</feature>
<organism evidence="3 4">
    <name type="scientific">Cesiribacter andamanensis AMV16</name>
    <dbReference type="NCBI Taxonomy" id="1279009"/>
    <lineage>
        <taxon>Bacteria</taxon>
        <taxon>Pseudomonadati</taxon>
        <taxon>Bacteroidota</taxon>
        <taxon>Cytophagia</taxon>
        <taxon>Cytophagales</taxon>
        <taxon>Cesiribacteraceae</taxon>
        <taxon>Cesiribacter</taxon>
    </lineage>
</organism>
<dbReference type="STRING" id="1279009.ADICEAN_00429"/>
<feature type="compositionally biased region" description="Polar residues" evidence="1">
    <location>
        <begin position="46"/>
        <end position="56"/>
    </location>
</feature>
<proteinExistence type="predicted"/>
<feature type="signal peptide" evidence="2">
    <location>
        <begin position="1"/>
        <end position="18"/>
    </location>
</feature>
<evidence type="ECO:0000256" key="1">
    <source>
        <dbReference type="SAM" id="MobiDB-lite"/>
    </source>
</evidence>
<evidence type="ECO:0000313" key="3">
    <source>
        <dbReference type="EMBL" id="EMR04395.1"/>
    </source>
</evidence>
<dbReference type="Proteomes" id="UP000011910">
    <property type="component" value="Unassembled WGS sequence"/>
</dbReference>
<comment type="caution">
    <text evidence="3">The sequence shown here is derived from an EMBL/GenBank/DDBJ whole genome shotgun (WGS) entry which is preliminary data.</text>
</comment>
<gene>
    <name evidence="3" type="ORF">ADICEAN_00429</name>
</gene>
<sequence>MKNLLSLLVLAALCTACAGEPKESTTPASPAPEAQLPADSLEQAASAPQSLEATTLKTTQEIDSLLDGI</sequence>
<dbReference type="RefSeq" id="WP_009193836.1">
    <property type="nucleotide sequence ID" value="NZ_AODQ01000006.1"/>
</dbReference>
<feature type="region of interest" description="Disordered" evidence="1">
    <location>
        <begin position="20"/>
        <end position="56"/>
    </location>
</feature>
<keyword evidence="4" id="KW-1185">Reference proteome</keyword>
<name>M7NRS4_9BACT</name>
<accession>M7NRS4</accession>
<dbReference type="AlphaFoldDB" id="M7NRS4"/>
<evidence type="ECO:0000256" key="2">
    <source>
        <dbReference type="SAM" id="SignalP"/>
    </source>
</evidence>